<dbReference type="Gene3D" id="3.90.850.10">
    <property type="entry name" value="Fumarylacetoacetase-like, C-terminal domain"/>
    <property type="match status" value="1"/>
</dbReference>
<dbReference type="GO" id="GO:0019752">
    <property type="term" value="P:carboxylic acid metabolic process"/>
    <property type="evidence" value="ECO:0007669"/>
    <property type="project" value="UniProtKB-ARBA"/>
</dbReference>
<comment type="catalytic activity">
    <reaction evidence="8">
        <text>oxaloacetate = enol-oxaloacetate</text>
        <dbReference type="Rhea" id="RHEA:16021"/>
        <dbReference type="ChEBI" id="CHEBI:16452"/>
        <dbReference type="ChEBI" id="CHEBI:17479"/>
        <dbReference type="EC" id="5.3.2.2"/>
    </reaction>
    <physiologicalReaction direction="right-to-left" evidence="8">
        <dbReference type="Rhea" id="RHEA:16023"/>
    </physiologicalReaction>
</comment>
<evidence type="ECO:0000313" key="16">
    <source>
        <dbReference type="Proteomes" id="UP000038045"/>
    </source>
</evidence>
<evidence type="ECO:0000256" key="6">
    <source>
        <dbReference type="ARBA" id="ARBA00042340"/>
    </source>
</evidence>
<dbReference type="EC" id="3.7.1.5" evidence="5"/>
<evidence type="ECO:0000256" key="1">
    <source>
        <dbReference type="ARBA" id="ARBA00010211"/>
    </source>
</evidence>
<dbReference type="GO" id="GO:0046872">
    <property type="term" value="F:metal ion binding"/>
    <property type="evidence" value="ECO:0007669"/>
    <property type="project" value="UniProtKB-KW"/>
</dbReference>
<organism evidence="16 17">
    <name type="scientific">Parastrongyloides trichosuri</name>
    <name type="common">Possum-specific nematode worm</name>
    <dbReference type="NCBI Taxonomy" id="131310"/>
    <lineage>
        <taxon>Eukaryota</taxon>
        <taxon>Metazoa</taxon>
        <taxon>Ecdysozoa</taxon>
        <taxon>Nematoda</taxon>
        <taxon>Chromadorea</taxon>
        <taxon>Rhabditida</taxon>
        <taxon>Tylenchina</taxon>
        <taxon>Panagrolaimomorpha</taxon>
        <taxon>Strongyloidoidea</taxon>
        <taxon>Strongyloididae</taxon>
        <taxon>Parastrongyloides</taxon>
    </lineage>
</organism>
<dbReference type="AlphaFoldDB" id="A0A0N4ZDR1"/>
<dbReference type="Pfam" id="PF01557">
    <property type="entry name" value="FAA_hydrolase"/>
    <property type="match status" value="1"/>
</dbReference>
<dbReference type="GO" id="GO:0050163">
    <property type="term" value="F:oxaloacetate tautomerase activity"/>
    <property type="evidence" value="ECO:0007669"/>
    <property type="project" value="UniProtKB-EC"/>
</dbReference>
<comment type="catalytic activity">
    <reaction evidence="13">
        <text>oxaloacetate + H(+) = pyruvate + CO2</text>
        <dbReference type="Rhea" id="RHEA:15641"/>
        <dbReference type="ChEBI" id="CHEBI:15361"/>
        <dbReference type="ChEBI" id="CHEBI:15378"/>
        <dbReference type="ChEBI" id="CHEBI:16452"/>
        <dbReference type="ChEBI" id="CHEBI:16526"/>
        <dbReference type="EC" id="4.1.1.112"/>
    </reaction>
</comment>
<accession>A0A0N4ZDR1</accession>
<evidence type="ECO:0000256" key="3">
    <source>
        <dbReference type="ARBA" id="ARBA00022723"/>
    </source>
</evidence>
<dbReference type="InterPro" id="IPR036663">
    <property type="entry name" value="Fumarylacetoacetase_C_sf"/>
</dbReference>
<protein>
    <recommendedName>
        <fullName evidence="10">Oxaloacetate tautomerase FAHD1, mitochondrial</fullName>
        <ecNumber evidence="5">3.7.1.5</ecNumber>
        <ecNumber evidence="2">4.1.1.112</ecNumber>
        <ecNumber evidence="9">5.3.2.2</ecNumber>
    </recommendedName>
    <alternativeName>
        <fullName evidence="7">Acylpyruvase FAHD1</fullName>
    </alternativeName>
    <alternativeName>
        <fullName evidence="6">Fumarylacetoacetate hydrolase domain-containing protein 1</fullName>
    </alternativeName>
    <alternativeName>
        <fullName evidence="4">Oxaloacetate decarboxylase</fullName>
    </alternativeName>
</protein>
<name>A0A0N4ZDR1_PARTI</name>
<evidence type="ECO:0000256" key="2">
    <source>
        <dbReference type="ARBA" id="ARBA00012947"/>
    </source>
</evidence>
<dbReference type="STRING" id="131310.A0A0N4ZDR1"/>
<comment type="catalytic activity">
    <reaction evidence="11">
        <text>a 3-acylpyruvate + H2O = a carboxylate + pyruvate + H(+)</text>
        <dbReference type="Rhea" id="RHEA:19009"/>
        <dbReference type="ChEBI" id="CHEBI:15361"/>
        <dbReference type="ChEBI" id="CHEBI:15377"/>
        <dbReference type="ChEBI" id="CHEBI:15378"/>
        <dbReference type="ChEBI" id="CHEBI:29067"/>
        <dbReference type="ChEBI" id="CHEBI:57278"/>
        <dbReference type="EC" id="3.7.1.5"/>
    </reaction>
</comment>
<dbReference type="GO" id="GO:0005739">
    <property type="term" value="C:mitochondrion"/>
    <property type="evidence" value="ECO:0007669"/>
    <property type="project" value="TreeGrafter"/>
</dbReference>
<dbReference type="EC" id="4.1.1.112" evidence="2"/>
<dbReference type="GO" id="GO:0047621">
    <property type="term" value="F:acylpyruvate hydrolase activity"/>
    <property type="evidence" value="ECO:0007669"/>
    <property type="project" value="UniProtKB-EC"/>
</dbReference>
<dbReference type="EC" id="5.3.2.2" evidence="9"/>
<evidence type="ECO:0000256" key="14">
    <source>
        <dbReference type="ARBA" id="ARBA00048846"/>
    </source>
</evidence>
<comment type="catalytic activity">
    <reaction evidence="12">
        <text>3-fumarylpyruvate + H2O = fumarate + pyruvate + H(+)</text>
        <dbReference type="Rhea" id="RHEA:26168"/>
        <dbReference type="ChEBI" id="CHEBI:15361"/>
        <dbReference type="ChEBI" id="CHEBI:15377"/>
        <dbReference type="ChEBI" id="CHEBI:15378"/>
        <dbReference type="ChEBI" id="CHEBI:16854"/>
        <dbReference type="ChEBI" id="CHEBI:29806"/>
    </reaction>
</comment>
<keyword evidence="3" id="KW-0479">Metal-binding</keyword>
<keyword evidence="16" id="KW-1185">Reference proteome</keyword>
<reference evidence="17" key="1">
    <citation type="submission" date="2017-02" db="UniProtKB">
        <authorList>
            <consortium name="WormBaseParasite"/>
        </authorList>
    </citation>
    <scope>IDENTIFICATION</scope>
</reference>
<dbReference type="Proteomes" id="UP000038045">
    <property type="component" value="Unplaced"/>
</dbReference>
<evidence type="ECO:0000256" key="13">
    <source>
        <dbReference type="ARBA" id="ARBA00047973"/>
    </source>
</evidence>
<evidence type="ECO:0000256" key="12">
    <source>
        <dbReference type="ARBA" id="ARBA00047963"/>
    </source>
</evidence>
<evidence type="ECO:0000256" key="11">
    <source>
        <dbReference type="ARBA" id="ARBA00047858"/>
    </source>
</evidence>
<evidence type="ECO:0000256" key="9">
    <source>
        <dbReference type="ARBA" id="ARBA00044973"/>
    </source>
</evidence>
<dbReference type="PANTHER" id="PTHR11820:SF7">
    <property type="entry name" value="ACYLPYRUVASE FAHD1, MITOCHONDRIAL"/>
    <property type="match status" value="1"/>
</dbReference>
<dbReference type="FunFam" id="3.90.850.10:FF:000003">
    <property type="entry name" value="Fumarylacetoacetate hydrolase domain-containing 1"/>
    <property type="match status" value="1"/>
</dbReference>
<sequence>MTPLSNFRQFAKKIVCVGRNYADHASELGNAIPKKPMIFLKGTNTIIGEEGKVQIPPGCDDLNQEVELAVIIGKKVSKATRDEAKDSIGGYSIALDMTARDFQEEAKREGAPWFLAKSFDTSCVLGPFIPKEKIKNPHNVELFCKVNGDVKQKCKTDVMIFDIPTIISYVSQYATLEKGDVLLTGTPNGVSRVVSGDVIEFGLTDICKAKVSVA</sequence>
<dbReference type="PANTHER" id="PTHR11820">
    <property type="entry name" value="ACYLPYRUVASE"/>
    <property type="match status" value="1"/>
</dbReference>
<dbReference type="GO" id="GO:0008948">
    <property type="term" value="F:oxaloacetate decarboxylase activity"/>
    <property type="evidence" value="ECO:0007669"/>
    <property type="project" value="UniProtKB-EC"/>
</dbReference>
<dbReference type="InterPro" id="IPR011234">
    <property type="entry name" value="Fumarylacetoacetase-like_C"/>
</dbReference>
<evidence type="ECO:0000256" key="7">
    <source>
        <dbReference type="ARBA" id="ARBA00044830"/>
    </source>
</evidence>
<evidence type="ECO:0000313" key="17">
    <source>
        <dbReference type="WBParaSite" id="PTRK_0000572000.1"/>
    </source>
</evidence>
<dbReference type="GO" id="GO:0018773">
    <property type="term" value="F:acetylpyruvate hydrolase activity"/>
    <property type="evidence" value="ECO:0007669"/>
    <property type="project" value="TreeGrafter"/>
</dbReference>
<evidence type="ECO:0000256" key="10">
    <source>
        <dbReference type="ARBA" id="ARBA00044980"/>
    </source>
</evidence>
<comment type="catalytic activity">
    <reaction evidence="14">
        <text>acetylpyruvate + H2O = acetate + pyruvate + H(+)</text>
        <dbReference type="Rhea" id="RHEA:16097"/>
        <dbReference type="ChEBI" id="CHEBI:15360"/>
        <dbReference type="ChEBI" id="CHEBI:15361"/>
        <dbReference type="ChEBI" id="CHEBI:15377"/>
        <dbReference type="ChEBI" id="CHEBI:15378"/>
        <dbReference type="ChEBI" id="CHEBI:30089"/>
    </reaction>
</comment>
<evidence type="ECO:0000256" key="5">
    <source>
        <dbReference type="ARBA" id="ARBA00039040"/>
    </source>
</evidence>
<dbReference type="SUPFAM" id="SSF56529">
    <property type="entry name" value="FAH"/>
    <property type="match status" value="1"/>
</dbReference>
<evidence type="ECO:0000256" key="4">
    <source>
        <dbReference type="ARBA" id="ARBA00032305"/>
    </source>
</evidence>
<proteinExistence type="inferred from homology"/>
<evidence type="ECO:0000256" key="8">
    <source>
        <dbReference type="ARBA" id="ARBA00044911"/>
    </source>
</evidence>
<feature type="domain" description="Fumarylacetoacetase-like C-terminal" evidence="15">
    <location>
        <begin position="13"/>
        <end position="212"/>
    </location>
</feature>
<dbReference type="WBParaSite" id="PTRK_0000572000.1">
    <property type="protein sequence ID" value="PTRK_0000572000.1"/>
    <property type="gene ID" value="PTRK_0000572000"/>
</dbReference>
<evidence type="ECO:0000259" key="15">
    <source>
        <dbReference type="Pfam" id="PF01557"/>
    </source>
</evidence>
<comment type="similarity">
    <text evidence="1">Belongs to the FAH family.</text>
</comment>